<dbReference type="AlphaFoldDB" id="A0A167AVM1"/>
<keyword evidence="3" id="KW-0482">Metalloprotease</keyword>
<feature type="signal peptide" evidence="2">
    <location>
        <begin position="1"/>
        <end position="23"/>
    </location>
</feature>
<feature type="region of interest" description="Disordered" evidence="1">
    <location>
        <begin position="838"/>
        <end position="865"/>
    </location>
</feature>
<sequence length="982" mass="107664">MARLCRIWTNLVLLLYLLLPAWTKDTSASPTPQTVPGLAEDNLYAYVVVNWRSLRQHGLRILRGNEPPLAGVNYAEYQNAAGRRERAALAYRDPVQAIRAWQSFDVEAGSYSPAPMLLAFHTWSEVRSEQSAGTVYQPGIGWPVSQVLWFARLRIGRSPLMRQVARRMSDEDIRRVVDQSPWRMPPVGRNTCELAVQRAIQPLQDRASTSTDAAHVDEATDALQSSICVEEDEAPAPDNNCGEYEFVRRLEEQVLGETTIMAGREELETMAHDLSVTCFSQKQSAGYAYVVTSTREFENGIAVIPKDQRGGTDYTYVAFPAENMWSEVPLAYLDTMQAVRAWAELGAPSTSSSALDYRRAHILAFRQVSGSRFGPRGSVYQPGVGWPADQLLWVALLSQGDSHLTADAVRVMSDQELGSILAKLEWQRPTSQRMEEEWEQGRQRSREHTEKCRSVVGQTVQQLLQGTTAADTSVEAHIRETLEERFCGWRDEVGGENMSDAVCDEMSAGRLLEYTASGVAIAEVADRIRAKIPQLQSETARRLAELCAELHMIDGGIDVDGTEYRWEPEPQPQPQTHGQTHDQQGGEPIAGPSGLCRQRVSQALEPVRANLNINSQAQKRPASVSSITRDVQQAICGREGSEPLPGDGADMDQPPPKKTSMTAQARRCSQDVAQILGIVGRQGQTLLILYLDSPDEIVNDLCFNENVSRVVVSLAYEEEASSVATVTAGFQPLWSRFALQVWHLFHFNEQELARNIDAGLPALSQTHDGIHQLLLRDFPSLVPILQEMASQGISVAECVTASTDQRLNARALPSSPGQVDDLCRMLLGARVNLEYSSQAKAEESTSSTTEAVSPANQLVPDKPKHDVNSGSLETKLIEAALGIAITGGGLAIFASSAEGGAVLSSLAASLELPAGLGSVEAVTTVLSHVVRAFTQAVARILVRVSRLLHRVANPLIRDITSRGIRRTIEQAGERIPLLSFSG</sequence>
<evidence type="ECO:0000256" key="1">
    <source>
        <dbReference type="SAM" id="MobiDB-lite"/>
    </source>
</evidence>
<reference evidence="3 4" key="1">
    <citation type="journal article" date="2016" name="Genome Biol. Evol.">
        <title>Divergent and convergent evolution of fungal pathogenicity.</title>
        <authorList>
            <person name="Shang Y."/>
            <person name="Xiao G."/>
            <person name="Zheng P."/>
            <person name="Cen K."/>
            <person name="Zhan S."/>
            <person name="Wang C."/>
        </authorList>
    </citation>
    <scope>NUCLEOTIDE SEQUENCE [LARGE SCALE GENOMIC DNA]</scope>
    <source>
        <strain evidence="3 4">RCEF 4871</strain>
    </source>
</reference>
<accession>A0A167AVM1</accession>
<dbReference type="EMBL" id="AZHC01000022">
    <property type="protein sequence ID" value="OAA39371.1"/>
    <property type="molecule type" value="Genomic_DNA"/>
</dbReference>
<feature type="region of interest" description="Disordered" evidence="1">
    <location>
        <begin position="638"/>
        <end position="660"/>
    </location>
</feature>
<feature type="compositionally biased region" description="Low complexity" evidence="1">
    <location>
        <begin position="838"/>
        <end position="853"/>
    </location>
</feature>
<feature type="compositionally biased region" description="Low complexity" evidence="1">
    <location>
        <begin position="574"/>
        <end position="587"/>
    </location>
</feature>
<dbReference type="OrthoDB" id="4939891at2759"/>
<dbReference type="GO" id="GO:0008237">
    <property type="term" value="F:metallopeptidase activity"/>
    <property type="evidence" value="ECO:0007669"/>
    <property type="project" value="UniProtKB-KW"/>
</dbReference>
<keyword evidence="3" id="KW-0378">Hydrolase</keyword>
<comment type="caution">
    <text evidence="3">The sequence shown here is derived from an EMBL/GenBank/DDBJ whole genome shotgun (WGS) entry which is preliminary data.</text>
</comment>
<organism evidence="3 4">
    <name type="scientific">Metarhizium rileyi (strain RCEF 4871)</name>
    <name type="common">Nomuraea rileyi</name>
    <dbReference type="NCBI Taxonomy" id="1649241"/>
    <lineage>
        <taxon>Eukaryota</taxon>
        <taxon>Fungi</taxon>
        <taxon>Dikarya</taxon>
        <taxon>Ascomycota</taxon>
        <taxon>Pezizomycotina</taxon>
        <taxon>Sordariomycetes</taxon>
        <taxon>Hypocreomycetidae</taxon>
        <taxon>Hypocreales</taxon>
        <taxon>Clavicipitaceae</taxon>
        <taxon>Metarhizium</taxon>
    </lineage>
</organism>
<evidence type="ECO:0000313" key="4">
    <source>
        <dbReference type="Proteomes" id="UP000243498"/>
    </source>
</evidence>
<gene>
    <name evidence="3" type="ORF">NOR_06209</name>
</gene>
<feature type="region of interest" description="Disordered" evidence="1">
    <location>
        <begin position="560"/>
        <end position="594"/>
    </location>
</feature>
<keyword evidence="2" id="KW-0732">Signal</keyword>
<keyword evidence="3" id="KW-0645">Protease</keyword>
<name>A0A167AVM1_METRR</name>
<proteinExistence type="predicted"/>
<protein>
    <submittedName>
        <fullName evidence="3">Deuterolysin metalloprotease</fullName>
    </submittedName>
</protein>
<evidence type="ECO:0000313" key="3">
    <source>
        <dbReference type="EMBL" id="OAA39371.1"/>
    </source>
</evidence>
<feature type="chain" id="PRO_5007883855" evidence="2">
    <location>
        <begin position="24"/>
        <end position="982"/>
    </location>
</feature>
<dbReference type="Proteomes" id="UP000243498">
    <property type="component" value="Unassembled WGS sequence"/>
</dbReference>
<keyword evidence="4" id="KW-1185">Reference proteome</keyword>
<evidence type="ECO:0000256" key="2">
    <source>
        <dbReference type="SAM" id="SignalP"/>
    </source>
</evidence>